<gene>
    <name evidence="1" type="ORF">GCM10009741_42990</name>
</gene>
<reference evidence="2" key="1">
    <citation type="journal article" date="2019" name="Int. J. Syst. Evol. Microbiol.">
        <title>The Global Catalogue of Microorganisms (GCM) 10K type strain sequencing project: providing services to taxonomists for standard genome sequencing and annotation.</title>
        <authorList>
            <consortium name="The Broad Institute Genomics Platform"/>
            <consortium name="The Broad Institute Genome Sequencing Center for Infectious Disease"/>
            <person name="Wu L."/>
            <person name="Ma J."/>
        </authorList>
    </citation>
    <scope>NUCLEOTIDE SEQUENCE [LARGE SCALE GENOMIC DNA]</scope>
    <source>
        <strain evidence="2">JCM 14303</strain>
    </source>
</reference>
<evidence type="ECO:0008006" key="3">
    <source>
        <dbReference type="Google" id="ProtNLM"/>
    </source>
</evidence>
<protein>
    <recommendedName>
        <fullName evidence="3">GAF domain-containing protein</fullName>
    </recommendedName>
</protein>
<organism evidence="1 2">
    <name type="scientific">Kribbella lupini</name>
    <dbReference type="NCBI Taxonomy" id="291602"/>
    <lineage>
        <taxon>Bacteria</taxon>
        <taxon>Bacillati</taxon>
        <taxon>Actinomycetota</taxon>
        <taxon>Actinomycetes</taxon>
        <taxon>Propionibacteriales</taxon>
        <taxon>Kribbellaceae</taxon>
        <taxon>Kribbella</taxon>
    </lineage>
</organism>
<dbReference type="EMBL" id="BAAANC010000002">
    <property type="protein sequence ID" value="GAA1535845.1"/>
    <property type="molecule type" value="Genomic_DNA"/>
</dbReference>
<keyword evidence="2" id="KW-1185">Reference proteome</keyword>
<evidence type="ECO:0000313" key="2">
    <source>
        <dbReference type="Proteomes" id="UP001500363"/>
    </source>
</evidence>
<sequence length="159" mass="17192">MPPVSDDSGARGPVSGPLPRVRQLLDQAESHLRVGSVDDVLDALTRSHLPDFRCVGWYGVPPAGWSVVVDAEYADQAVPAPLAKRFGTDRFWERWTRSECLCKLADVPMLAWWPQHGLDVPAEFAGEWRTLELGPLVVSVALAPSTGSGPSLAPSVRPA</sequence>
<name>A0ABP4M2Y3_9ACTN</name>
<proteinExistence type="predicted"/>
<dbReference type="RefSeq" id="WP_344176646.1">
    <property type="nucleotide sequence ID" value="NZ_BAAANC010000002.1"/>
</dbReference>
<evidence type="ECO:0000313" key="1">
    <source>
        <dbReference type="EMBL" id="GAA1535845.1"/>
    </source>
</evidence>
<accession>A0ABP4M2Y3</accession>
<comment type="caution">
    <text evidence="1">The sequence shown here is derived from an EMBL/GenBank/DDBJ whole genome shotgun (WGS) entry which is preliminary data.</text>
</comment>
<dbReference type="Proteomes" id="UP001500363">
    <property type="component" value="Unassembled WGS sequence"/>
</dbReference>